<dbReference type="PROSITE" id="PS50893">
    <property type="entry name" value="ABC_TRANSPORTER_2"/>
    <property type="match status" value="2"/>
</dbReference>
<proteinExistence type="predicted"/>
<dbReference type="InterPro" id="IPR003593">
    <property type="entry name" value="AAA+_ATPase"/>
</dbReference>
<evidence type="ECO:0000256" key="3">
    <source>
        <dbReference type="SAM" id="MobiDB-lite"/>
    </source>
</evidence>
<organism evidence="5 6">
    <name type="scientific">Actinomyces graevenitzii</name>
    <dbReference type="NCBI Taxonomy" id="55565"/>
    <lineage>
        <taxon>Bacteria</taxon>
        <taxon>Bacillati</taxon>
        <taxon>Actinomycetota</taxon>
        <taxon>Actinomycetes</taxon>
        <taxon>Actinomycetales</taxon>
        <taxon>Actinomycetaceae</taxon>
        <taxon>Actinomyces</taxon>
    </lineage>
</organism>
<dbReference type="Gene3D" id="3.40.50.300">
    <property type="entry name" value="P-loop containing nucleotide triphosphate hydrolases"/>
    <property type="match status" value="2"/>
</dbReference>
<dbReference type="SMART" id="SM00382">
    <property type="entry name" value="AAA"/>
    <property type="match status" value="2"/>
</dbReference>
<dbReference type="InterPro" id="IPR003439">
    <property type="entry name" value="ABC_transporter-like_ATP-bd"/>
</dbReference>
<evidence type="ECO:0000313" key="6">
    <source>
        <dbReference type="Proteomes" id="UP000830236"/>
    </source>
</evidence>
<dbReference type="GO" id="GO:0016887">
    <property type="term" value="F:ATP hydrolysis activity"/>
    <property type="evidence" value="ECO:0007669"/>
    <property type="project" value="InterPro"/>
</dbReference>
<feature type="region of interest" description="Disordered" evidence="3">
    <location>
        <begin position="247"/>
        <end position="294"/>
    </location>
</feature>
<name>A0A9E7AGJ6_9ACTO</name>
<gene>
    <name evidence="5" type="ORF">M3I41_02830</name>
</gene>
<dbReference type="Pfam" id="PF00005">
    <property type="entry name" value="ABC_tran"/>
    <property type="match status" value="2"/>
</dbReference>
<evidence type="ECO:0000313" key="5">
    <source>
        <dbReference type="EMBL" id="UQF80228.1"/>
    </source>
</evidence>
<dbReference type="PANTHER" id="PTHR43038">
    <property type="entry name" value="ATP-BINDING CASSETTE, SUB-FAMILY H, MEMBER 1"/>
    <property type="match status" value="1"/>
</dbReference>
<feature type="compositionally biased region" description="Low complexity" evidence="3">
    <location>
        <begin position="251"/>
        <end position="283"/>
    </location>
</feature>
<dbReference type="InterPro" id="IPR027417">
    <property type="entry name" value="P-loop_NTPase"/>
</dbReference>
<keyword evidence="1" id="KW-0547">Nucleotide-binding</keyword>
<reference evidence="5" key="1">
    <citation type="submission" date="2022-05" db="EMBL/GenBank/DDBJ databases">
        <title>Using nanopore sequencing to obtain complete genomes from saliva samples.</title>
        <authorList>
            <person name="Baker J.L."/>
        </authorList>
    </citation>
    <scope>NUCLEOTIDE SEQUENCE</scope>
    <source>
        <strain evidence="5">JCVI-JB-Ag32</strain>
    </source>
</reference>
<dbReference type="GO" id="GO:0005524">
    <property type="term" value="F:ATP binding"/>
    <property type="evidence" value="ECO:0007669"/>
    <property type="project" value="UniProtKB-KW"/>
</dbReference>
<dbReference type="AlphaFoldDB" id="A0A9E7AGJ6"/>
<dbReference type="KEGG" id="agh:M3I41_02830"/>
<feature type="domain" description="ABC transporter" evidence="4">
    <location>
        <begin position="2"/>
        <end position="214"/>
    </location>
</feature>
<dbReference type="PROSITE" id="PS00211">
    <property type="entry name" value="ABC_TRANSPORTER_1"/>
    <property type="match status" value="1"/>
</dbReference>
<keyword evidence="2 5" id="KW-0067">ATP-binding</keyword>
<protein>
    <submittedName>
        <fullName evidence="5">ATP-binding cassette domain-containing protein</fullName>
    </submittedName>
</protein>
<sequence>MISFENVRCLGLEGTCLTFAPASVSSIIGDGASAKDAILALLNRRRHPTQGKVSALPESTQIGYMPSDSGTWPNLSVAENLRFVAKIFGHYDDARAQQLLKAADLDRFTDRLARNLSGGMRKKLGVIMAALPEPQLLVLDEPTTGVDPDSRTAILALIKAEAARGATVVVATTYIDEAEDSSQIILTLGSRVMATGTAKQLIACAPQLDEQTVANLGEPWQRSVPLERACIAWQLCAQSGSDWQGFSTELGQSSQAGASDSAPAQPASSTQAQPASSTQAGSGKSATAPSPKAQDLISVQELRKRFGDFEALKGVSFAVSPGEIVGLIGANGAGKSTSMRIILGLEAASSGQVSVLGQRPGSLQARKLLGYVPQFVGLAPSLSASENLIFNARQYQCQVPTQVGRWASSFGANPVANLPLSTRRMLACMNATMHAPQLLIMDEPTSGMDPLARLRLWQYLRQLASSGVGILISTHYSSEAAQCDRVVRMRAGQVI</sequence>
<evidence type="ECO:0000259" key="4">
    <source>
        <dbReference type="PROSITE" id="PS50893"/>
    </source>
</evidence>
<dbReference type="CDD" id="cd03230">
    <property type="entry name" value="ABC_DR_subfamily_A"/>
    <property type="match status" value="1"/>
</dbReference>
<evidence type="ECO:0000256" key="1">
    <source>
        <dbReference type="ARBA" id="ARBA00022741"/>
    </source>
</evidence>
<dbReference type="Proteomes" id="UP000830236">
    <property type="component" value="Chromosome"/>
</dbReference>
<dbReference type="EMBL" id="CP097095">
    <property type="protein sequence ID" value="UQF80228.1"/>
    <property type="molecule type" value="Genomic_DNA"/>
</dbReference>
<dbReference type="InterPro" id="IPR017871">
    <property type="entry name" value="ABC_transporter-like_CS"/>
</dbReference>
<dbReference type="PANTHER" id="PTHR43038:SF3">
    <property type="entry name" value="ABC TRANSPORTER G FAMILY MEMBER 20 ISOFORM X1"/>
    <property type="match status" value="1"/>
</dbReference>
<feature type="domain" description="ABC transporter" evidence="4">
    <location>
        <begin position="297"/>
        <end position="495"/>
    </location>
</feature>
<dbReference type="SUPFAM" id="SSF52540">
    <property type="entry name" value="P-loop containing nucleoside triphosphate hydrolases"/>
    <property type="match status" value="2"/>
</dbReference>
<accession>A0A9E7AGJ6</accession>
<evidence type="ECO:0000256" key="2">
    <source>
        <dbReference type="ARBA" id="ARBA00022840"/>
    </source>
</evidence>